<evidence type="ECO:0000313" key="3">
    <source>
        <dbReference type="RefSeq" id="XP_033460210.1"/>
    </source>
</evidence>
<dbReference type="GeneID" id="54359196"/>
<protein>
    <recommendedName>
        <fullName evidence="1">Heterokaryon incompatibility domain-containing protein</fullName>
    </recommendedName>
</protein>
<dbReference type="InterPro" id="IPR010730">
    <property type="entry name" value="HET"/>
</dbReference>
<dbReference type="Proteomes" id="UP000504637">
    <property type="component" value="Unplaced"/>
</dbReference>
<accession>A0A6J3M6N1</accession>
<reference evidence="3" key="3">
    <citation type="submission" date="2025-08" db="UniProtKB">
        <authorList>
            <consortium name="RefSeq"/>
        </authorList>
    </citation>
    <scope>IDENTIFICATION</scope>
    <source>
        <strain evidence="3">CBS 342.82</strain>
    </source>
</reference>
<reference evidence="3" key="2">
    <citation type="submission" date="2020-04" db="EMBL/GenBank/DDBJ databases">
        <authorList>
            <consortium name="NCBI Genome Project"/>
        </authorList>
    </citation>
    <scope>NUCLEOTIDE SEQUENCE</scope>
    <source>
        <strain evidence="3">CBS 342.82</strain>
    </source>
</reference>
<gene>
    <name evidence="3" type="ORF">K489DRAFT_319533</name>
</gene>
<name>A0A6J3M6N1_9PEZI</name>
<organism evidence="3">
    <name type="scientific">Dissoconium aciculare CBS 342.82</name>
    <dbReference type="NCBI Taxonomy" id="1314786"/>
    <lineage>
        <taxon>Eukaryota</taxon>
        <taxon>Fungi</taxon>
        <taxon>Dikarya</taxon>
        <taxon>Ascomycota</taxon>
        <taxon>Pezizomycotina</taxon>
        <taxon>Dothideomycetes</taxon>
        <taxon>Dothideomycetidae</taxon>
        <taxon>Mycosphaerellales</taxon>
        <taxon>Dissoconiaceae</taxon>
        <taxon>Dissoconium</taxon>
    </lineage>
</organism>
<evidence type="ECO:0000259" key="1">
    <source>
        <dbReference type="Pfam" id="PF06985"/>
    </source>
</evidence>
<dbReference type="OrthoDB" id="20872at2759"/>
<feature type="domain" description="Heterokaryon incompatibility" evidence="1">
    <location>
        <begin position="23"/>
        <end position="112"/>
    </location>
</feature>
<dbReference type="AlphaFoldDB" id="A0A6J3M6N1"/>
<dbReference type="Pfam" id="PF06985">
    <property type="entry name" value="HET"/>
    <property type="match status" value="1"/>
</dbReference>
<proteinExistence type="predicted"/>
<dbReference type="RefSeq" id="XP_033460210.1">
    <property type="nucleotide sequence ID" value="XM_033601396.1"/>
</dbReference>
<evidence type="ECO:0000313" key="2">
    <source>
        <dbReference type="Proteomes" id="UP000504637"/>
    </source>
</evidence>
<dbReference type="PANTHER" id="PTHR10622">
    <property type="entry name" value="HET DOMAIN-CONTAINING PROTEIN"/>
    <property type="match status" value="1"/>
</dbReference>
<dbReference type="PANTHER" id="PTHR10622:SF12">
    <property type="entry name" value="HET DOMAIN-CONTAINING PROTEIN"/>
    <property type="match status" value="1"/>
</dbReference>
<reference evidence="3" key="1">
    <citation type="submission" date="2020-01" db="EMBL/GenBank/DDBJ databases">
        <authorList>
            <consortium name="DOE Joint Genome Institute"/>
            <person name="Haridas S."/>
            <person name="Albert R."/>
            <person name="Binder M."/>
            <person name="Bloem J."/>
            <person name="Labutti K."/>
            <person name="Salamov A."/>
            <person name="Andreopoulos B."/>
            <person name="Baker S.E."/>
            <person name="Barry K."/>
            <person name="Bills G."/>
            <person name="Bluhm B.H."/>
            <person name="Cannon C."/>
            <person name="Castanera R."/>
            <person name="Culley D.E."/>
            <person name="Daum C."/>
            <person name="Ezra D."/>
            <person name="Gonzalez J.B."/>
            <person name="Henrissat B."/>
            <person name="Kuo A."/>
            <person name="Liang C."/>
            <person name="Lipzen A."/>
            <person name="Lutzoni F."/>
            <person name="Magnuson J."/>
            <person name="Mondo S."/>
            <person name="Nolan M."/>
            <person name="Ohm R."/>
            <person name="Pangilinan J."/>
            <person name="Park H.-J."/>
            <person name="Ramirez L."/>
            <person name="Alfaro M."/>
            <person name="Sun H."/>
            <person name="Tritt A."/>
            <person name="Yoshinaga Y."/>
            <person name="Zwiers L.-H."/>
            <person name="Turgeon B.G."/>
            <person name="Goodwin S.B."/>
            <person name="Spatafora J.W."/>
            <person name="Crous P.W."/>
            <person name="Grigoriev I.V."/>
        </authorList>
    </citation>
    <scope>NUCLEOTIDE SEQUENCE</scope>
    <source>
        <strain evidence="3">CBS 342.82</strain>
    </source>
</reference>
<sequence>MRLINVHSLKFTEFHDDDKHPKYAIASHRWGADEAKFKDVEQGRKKDSLGYKKVEAFAEYVRDRVQNVDWLWIDTCCINKESAAELSYCINSMFRWYRDADICIAYLPGVAAVDDLNAFKQDEWFQRGWTLQELLAPRLVLFVTRDWQIIGNKGSSYHEYNKTPTGQDLTAEIAKITKIPESVLRDWGTNTDVRNEDKMKWIENRNTTVKEDMSYALFGIVGVTLPVIYGEGS</sequence>
<keyword evidence="2" id="KW-1185">Reference proteome</keyword>